<dbReference type="GO" id="GO:0019698">
    <property type="term" value="P:D-galacturonate catabolic process"/>
    <property type="evidence" value="ECO:0007669"/>
    <property type="project" value="TreeGrafter"/>
</dbReference>
<dbReference type="InterPro" id="IPR002173">
    <property type="entry name" value="Carboh/pur_kinase_PfkB_CS"/>
</dbReference>
<dbReference type="SUPFAM" id="SSF53613">
    <property type="entry name" value="Ribokinase-like"/>
    <property type="match status" value="1"/>
</dbReference>
<dbReference type="InterPro" id="IPR011611">
    <property type="entry name" value="PfkB_dom"/>
</dbReference>
<accession>A0A2Z4XX32</accession>
<dbReference type="Pfam" id="PF00294">
    <property type="entry name" value="PfkB"/>
    <property type="match status" value="1"/>
</dbReference>
<name>A0A2Z4XX32_9GAMM</name>
<evidence type="ECO:0000313" key="7">
    <source>
        <dbReference type="Proteomes" id="UP000251120"/>
    </source>
</evidence>
<evidence type="ECO:0000259" key="4">
    <source>
        <dbReference type="Pfam" id="PF00294"/>
    </source>
</evidence>
<feature type="domain" description="Carbohydrate kinase PfkB" evidence="4">
    <location>
        <begin position="4"/>
        <end position="300"/>
    </location>
</feature>
<dbReference type="EMBL" id="CP043424">
    <property type="protein sequence ID" value="QIW11517.1"/>
    <property type="molecule type" value="Genomic_DNA"/>
</dbReference>
<dbReference type="AlphaFoldDB" id="A0A2Z4XX32"/>
<dbReference type="Proteomes" id="UP000251120">
    <property type="component" value="Chromosome"/>
</dbReference>
<reference evidence="5 7" key="1">
    <citation type="submission" date="2017-06" db="EMBL/GenBank/DDBJ databases">
        <title>Complete genome of Francisella adeliensis.</title>
        <authorList>
            <person name="Vallesi A."/>
            <person name="Sjodin A."/>
        </authorList>
    </citation>
    <scope>NUCLEOTIDE SEQUENCE [LARGE SCALE GENOMIC DNA]</scope>
    <source>
        <strain evidence="5 7">FDC440</strain>
    </source>
</reference>
<dbReference type="PANTHER" id="PTHR43085:SF15">
    <property type="entry name" value="2-DEHYDRO-3-DEOXYGLUCONOKINASE"/>
    <property type="match status" value="1"/>
</dbReference>
<evidence type="ECO:0000313" key="5">
    <source>
        <dbReference type="EMBL" id="AXA33289.1"/>
    </source>
</evidence>
<dbReference type="GO" id="GO:0005829">
    <property type="term" value="C:cytosol"/>
    <property type="evidence" value="ECO:0007669"/>
    <property type="project" value="TreeGrafter"/>
</dbReference>
<dbReference type="PROSITE" id="PS00584">
    <property type="entry name" value="PFKB_KINASES_2"/>
    <property type="match status" value="1"/>
</dbReference>
<dbReference type="Proteomes" id="UP000681131">
    <property type="component" value="Chromosome"/>
</dbReference>
<dbReference type="PANTHER" id="PTHR43085">
    <property type="entry name" value="HEXOKINASE FAMILY MEMBER"/>
    <property type="match status" value="1"/>
</dbReference>
<dbReference type="InterPro" id="IPR029056">
    <property type="entry name" value="Ribokinase-like"/>
</dbReference>
<evidence type="ECO:0000313" key="6">
    <source>
        <dbReference type="EMBL" id="QIW11517.1"/>
    </source>
</evidence>
<protein>
    <submittedName>
        <fullName evidence="5">2-dehydro-3-deoxygluconokinase</fullName>
    </submittedName>
    <submittedName>
        <fullName evidence="6">Sugar kinase</fullName>
    </submittedName>
</protein>
<dbReference type="OrthoDB" id="9792663at2"/>
<gene>
    <name evidence="5" type="ORF">CDH04_02145</name>
    <name evidence="6" type="ORF">FZC43_02150</name>
</gene>
<dbReference type="GO" id="GO:0008673">
    <property type="term" value="F:2-dehydro-3-deoxygluconokinase activity"/>
    <property type="evidence" value="ECO:0007669"/>
    <property type="project" value="TreeGrafter"/>
</dbReference>
<evidence type="ECO:0000256" key="3">
    <source>
        <dbReference type="ARBA" id="ARBA00022777"/>
    </source>
</evidence>
<comment type="similarity">
    <text evidence="1">Belongs to the carbohydrate kinase PfkB family.</text>
</comment>
<dbReference type="EMBL" id="CP021781">
    <property type="protein sequence ID" value="AXA33289.1"/>
    <property type="molecule type" value="Genomic_DNA"/>
</dbReference>
<reference evidence="6 8" key="2">
    <citation type="submission" date="2019-08" db="EMBL/GenBank/DDBJ databases">
        <title>Complete genome sequences of Francisella adeliensis (FSC1325 and FSC1326).</title>
        <authorList>
            <person name="Ohrman C."/>
            <person name="Uneklint I."/>
            <person name="Vallesi A."/>
            <person name="Karlsson L."/>
            <person name="Sjodin A."/>
        </authorList>
    </citation>
    <scope>NUCLEOTIDE SEQUENCE [LARGE SCALE GENOMIC DNA]</scope>
    <source>
        <strain evidence="6 8">FSC1325</strain>
    </source>
</reference>
<dbReference type="GO" id="GO:0042840">
    <property type="term" value="P:D-glucuronate catabolic process"/>
    <property type="evidence" value="ECO:0007669"/>
    <property type="project" value="TreeGrafter"/>
</dbReference>
<dbReference type="CDD" id="cd01166">
    <property type="entry name" value="KdgK"/>
    <property type="match status" value="1"/>
</dbReference>
<dbReference type="Gene3D" id="3.40.1190.20">
    <property type="match status" value="1"/>
</dbReference>
<evidence type="ECO:0000313" key="8">
    <source>
        <dbReference type="Proteomes" id="UP000681131"/>
    </source>
</evidence>
<dbReference type="RefSeq" id="WP_112869462.1">
    <property type="nucleotide sequence ID" value="NZ_CP021781.1"/>
</dbReference>
<evidence type="ECO:0000256" key="1">
    <source>
        <dbReference type="ARBA" id="ARBA00010688"/>
    </source>
</evidence>
<dbReference type="GO" id="GO:0006974">
    <property type="term" value="P:DNA damage response"/>
    <property type="evidence" value="ECO:0007669"/>
    <property type="project" value="TreeGrafter"/>
</dbReference>
<organism evidence="5 7">
    <name type="scientific">Francisella adeliensis</name>
    <dbReference type="NCBI Taxonomy" id="2007306"/>
    <lineage>
        <taxon>Bacteria</taxon>
        <taxon>Pseudomonadati</taxon>
        <taxon>Pseudomonadota</taxon>
        <taxon>Gammaproteobacteria</taxon>
        <taxon>Thiotrichales</taxon>
        <taxon>Francisellaceae</taxon>
        <taxon>Francisella</taxon>
    </lineage>
</organism>
<dbReference type="KEGG" id="fad:CDH04_02145"/>
<evidence type="ECO:0000256" key="2">
    <source>
        <dbReference type="ARBA" id="ARBA00022679"/>
    </source>
</evidence>
<proteinExistence type="inferred from homology"/>
<keyword evidence="3 5" id="KW-0418">Kinase</keyword>
<sequence length="319" mass="36532">MHSKLLAIGECMLELSGNMKLGSQTKLNFGGDVLNTAVYYARLGGSVSFLTAMGQDDFSNQVIKAWDDENIDTKTVLQLQNRVPGLYAIQTDEKGERSFHYWREEAPIKDLFNYLDKNILVALTNQYKYIYFSGISISRWDVKQLEVFSNWLKQFRENSQDKEIIFDLNYRPRCWGNTQQAKEYLAKILPFVTTVITTFDDEQLLFDDIDYTQTLERYIKQNVDTIIIKHGSNPTIVLNDNDVTKLTPLNISNPTDTTAAGDSFNAAFLASIENGMSMLESIKFAQEFAAEIIQHRGAIIDKQYTIKYTQKLQELSKCI</sequence>
<keyword evidence="2" id="KW-0808">Transferase</keyword>
<keyword evidence="8" id="KW-1185">Reference proteome</keyword>
<dbReference type="InterPro" id="IPR050306">
    <property type="entry name" value="PfkB_Carbo_kinase"/>
</dbReference>